<dbReference type="Pfam" id="PF02104">
    <property type="entry name" value="SURF1"/>
    <property type="match status" value="1"/>
</dbReference>
<dbReference type="PROSITE" id="PS50895">
    <property type="entry name" value="SURF1"/>
    <property type="match status" value="1"/>
</dbReference>
<feature type="transmembrane region" description="Helical" evidence="6">
    <location>
        <begin position="209"/>
        <end position="227"/>
    </location>
</feature>
<dbReference type="InterPro" id="IPR045214">
    <property type="entry name" value="Surf1/Surf4"/>
</dbReference>
<dbReference type="Proteomes" id="UP001165293">
    <property type="component" value="Unassembled WGS sequence"/>
</dbReference>
<evidence type="ECO:0000256" key="4">
    <source>
        <dbReference type="ARBA" id="ARBA00022989"/>
    </source>
</evidence>
<evidence type="ECO:0000313" key="7">
    <source>
        <dbReference type="EMBL" id="MCC8364204.1"/>
    </source>
</evidence>
<dbReference type="PANTHER" id="PTHR23427">
    <property type="entry name" value="SURFEIT LOCUS PROTEIN"/>
    <property type="match status" value="1"/>
</dbReference>
<reference evidence="7" key="1">
    <citation type="submission" date="2021-10" db="EMBL/GenBank/DDBJ databases">
        <authorList>
            <person name="Lyu M."/>
            <person name="Wang X."/>
            <person name="Meng X."/>
            <person name="Xu K."/>
        </authorList>
    </citation>
    <scope>NUCLEOTIDE SEQUENCE</scope>
    <source>
        <strain evidence="7">A6</strain>
    </source>
</reference>
<keyword evidence="6" id="KW-1003">Cell membrane</keyword>
<protein>
    <recommendedName>
        <fullName evidence="6">SURF1-like protein</fullName>
    </recommendedName>
</protein>
<keyword evidence="3 6" id="KW-0812">Transmembrane</keyword>
<proteinExistence type="inferred from homology"/>
<dbReference type="EMBL" id="JAJGAK010000004">
    <property type="protein sequence ID" value="MCC8364204.1"/>
    <property type="molecule type" value="Genomic_DNA"/>
</dbReference>
<keyword evidence="8" id="KW-1185">Reference proteome</keyword>
<gene>
    <name evidence="7" type="ORF">LK996_14095</name>
</gene>
<evidence type="ECO:0000256" key="5">
    <source>
        <dbReference type="ARBA" id="ARBA00023136"/>
    </source>
</evidence>
<evidence type="ECO:0000313" key="8">
    <source>
        <dbReference type="Proteomes" id="UP001165293"/>
    </source>
</evidence>
<comment type="similarity">
    <text evidence="2 6">Belongs to the SURF1 family.</text>
</comment>
<evidence type="ECO:0000256" key="2">
    <source>
        <dbReference type="ARBA" id="ARBA00007165"/>
    </source>
</evidence>
<sequence>MTRRGTLWIGWTLALLAMAGFARLGSWQYARMQEKEVLLAQVDRVLRDRRAVPLDSDLGASLAWVEGQARIAKETLLLDNQLRDGRPGVHVYCVAATGTTHRLVDFGWVAVKPDRTMPDVACPEGPLHVRGLATALPSAGVRMGPALQQIGPSRWLMVRADIEAVRDALRVELPPRVVRLDPAMKVGWARNLDVLPNTLPPERHLGYAVQWWALSAAVFVTALVLTFRKKKRAA</sequence>
<dbReference type="CDD" id="cd06662">
    <property type="entry name" value="SURF1"/>
    <property type="match status" value="1"/>
</dbReference>
<evidence type="ECO:0000256" key="6">
    <source>
        <dbReference type="RuleBase" id="RU363076"/>
    </source>
</evidence>
<comment type="subcellular location">
    <subcellularLocation>
        <location evidence="6">Cell membrane</location>
        <topology evidence="6">Multi-pass membrane protein</topology>
    </subcellularLocation>
    <subcellularLocation>
        <location evidence="1">Membrane</location>
    </subcellularLocation>
</comment>
<accession>A0ABS8JKR4</accession>
<evidence type="ECO:0000256" key="1">
    <source>
        <dbReference type="ARBA" id="ARBA00004370"/>
    </source>
</evidence>
<evidence type="ECO:0000256" key="3">
    <source>
        <dbReference type="ARBA" id="ARBA00022692"/>
    </source>
</evidence>
<dbReference type="PANTHER" id="PTHR23427:SF2">
    <property type="entry name" value="SURFEIT LOCUS PROTEIN 1"/>
    <property type="match status" value="1"/>
</dbReference>
<comment type="caution">
    <text evidence="6">Lacks conserved residue(s) required for the propagation of feature annotation.</text>
</comment>
<keyword evidence="4 6" id="KW-1133">Transmembrane helix</keyword>
<name>A0ABS8JKR4_9GAMM</name>
<dbReference type="InterPro" id="IPR002994">
    <property type="entry name" value="Surf1/Shy1"/>
</dbReference>
<organism evidence="7 8">
    <name type="scientific">Noviluteimonas lactosilytica</name>
    <dbReference type="NCBI Taxonomy" id="2888523"/>
    <lineage>
        <taxon>Bacteria</taxon>
        <taxon>Pseudomonadati</taxon>
        <taxon>Pseudomonadota</taxon>
        <taxon>Gammaproteobacteria</taxon>
        <taxon>Lysobacterales</taxon>
        <taxon>Lysobacteraceae</taxon>
        <taxon>Noviluteimonas</taxon>
    </lineage>
</organism>
<comment type="caution">
    <text evidence="7">The sequence shown here is derived from an EMBL/GenBank/DDBJ whole genome shotgun (WGS) entry which is preliminary data.</text>
</comment>
<keyword evidence="5 6" id="KW-0472">Membrane</keyword>
<dbReference type="RefSeq" id="WP_230528006.1">
    <property type="nucleotide sequence ID" value="NZ_JAJGAK010000004.1"/>
</dbReference>